<proteinExistence type="predicted"/>
<dbReference type="SUPFAM" id="SSF51695">
    <property type="entry name" value="PLC-like phosphodiesterases"/>
    <property type="match status" value="1"/>
</dbReference>
<dbReference type="InterPro" id="IPR001192">
    <property type="entry name" value="PI-PLC_fam"/>
</dbReference>
<name>A0A7J7NLA9_9MAGN</name>
<dbReference type="InterPro" id="IPR000909">
    <property type="entry name" value="PLipase_C_PInositol-sp_X_dom"/>
</dbReference>
<protein>
    <recommendedName>
        <fullName evidence="2">PI-PLC Y-box domain-containing protein</fullName>
    </recommendedName>
</protein>
<evidence type="ECO:0000256" key="1">
    <source>
        <dbReference type="ARBA" id="ARBA00004202"/>
    </source>
</evidence>
<dbReference type="GO" id="GO:0051209">
    <property type="term" value="P:release of sequestered calcium ion into cytosol"/>
    <property type="evidence" value="ECO:0007669"/>
    <property type="project" value="TreeGrafter"/>
</dbReference>
<organism evidence="3 4">
    <name type="scientific">Kingdonia uniflora</name>
    <dbReference type="NCBI Taxonomy" id="39325"/>
    <lineage>
        <taxon>Eukaryota</taxon>
        <taxon>Viridiplantae</taxon>
        <taxon>Streptophyta</taxon>
        <taxon>Embryophyta</taxon>
        <taxon>Tracheophyta</taxon>
        <taxon>Spermatophyta</taxon>
        <taxon>Magnoliopsida</taxon>
        <taxon>Ranunculales</taxon>
        <taxon>Circaeasteraceae</taxon>
        <taxon>Kingdonia</taxon>
    </lineage>
</organism>
<sequence length="180" mass="20530">MTHVPLIKCLRSIKEYAFTASPYPVVITLEYHLTLGLQAKVVKMVTQVFGEMLFYSESVCLEEFPSPEALMYRTDGYSSEHNQDEEDIDDCNCRSRQLGAPEYKHLIAIHAKKYKGGLKESLKIDIDKVEWLSLSEQALGKAILHHGNNLVRSLWQIQGRFKSNGGCGYVKKPDFLMKED</sequence>
<dbReference type="GO" id="GO:0005886">
    <property type="term" value="C:plasma membrane"/>
    <property type="evidence" value="ECO:0007669"/>
    <property type="project" value="UniProtKB-SubCell"/>
</dbReference>
<dbReference type="Gene3D" id="3.20.20.190">
    <property type="entry name" value="Phosphatidylinositol (PI) phosphodiesterase"/>
    <property type="match status" value="2"/>
</dbReference>
<dbReference type="SMART" id="SM00149">
    <property type="entry name" value="PLCYc"/>
    <property type="match status" value="1"/>
</dbReference>
<gene>
    <name evidence="3" type="ORF">GIB67_020557</name>
</gene>
<keyword evidence="4" id="KW-1185">Reference proteome</keyword>
<dbReference type="OrthoDB" id="269822at2759"/>
<reference evidence="3 4" key="1">
    <citation type="journal article" date="2020" name="IScience">
        <title>Genome Sequencing of the Endangered Kingdonia uniflora (Circaeasteraceae, Ranunculales) Reveals Potential Mechanisms of Evolutionary Specialization.</title>
        <authorList>
            <person name="Sun Y."/>
            <person name="Deng T."/>
            <person name="Zhang A."/>
            <person name="Moore M.J."/>
            <person name="Landis J.B."/>
            <person name="Lin N."/>
            <person name="Zhang H."/>
            <person name="Zhang X."/>
            <person name="Huang J."/>
            <person name="Zhang X."/>
            <person name="Sun H."/>
            <person name="Wang H."/>
        </authorList>
    </citation>
    <scope>NUCLEOTIDE SEQUENCE [LARGE SCALE GENOMIC DNA]</scope>
    <source>
        <strain evidence="3">TB1705</strain>
        <tissue evidence="3">Leaf</tissue>
    </source>
</reference>
<comment type="caution">
    <text evidence="3">The sequence shown here is derived from an EMBL/GenBank/DDBJ whole genome shotgun (WGS) entry which is preliminary data.</text>
</comment>
<dbReference type="AlphaFoldDB" id="A0A7J7NLA9"/>
<dbReference type="PROSITE" id="PS50007">
    <property type="entry name" value="PIPLC_X_DOMAIN"/>
    <property type="match status" value="1"/>
</dbReference>
<dbReference type="GO" id="GO:0006629">
    <property type="term" value="P:lipid metabolic process"/>
    <property type="evidence" value="ECO:0007669"/>
    <property type="project" value="InterPro"/>
</dbReference>
<dbReference type="GO" id="GO:0048015">
    <property type="term" value="P:phosphatidylinositol-mediated signaling"/>
    <property type="evidence" value="ECO:0007669"/>
    <property type="project" value="TreeGrafter"/>
</dbReference>
<evidence type="ECO:0000313" key="4">
    <source>
        <dbReference type="Proteomes" id="UP000541444"/>
    </source>
</evidence>
<dbReference type="Pfam" id="PF00388">
    <property type="entry name" value="PI-PLC-X"/>
    <property type="match status" value="1"/>
</dbReference>
<dbReference type="GO" id="GO:0004435">
    <property type="term" value="F:phosphatidylinositol-4,5-bisphosphate phospholipase C activity"/>
    <property type="evidence" value="ECO:0007669"/>
    <property type="project" value="InterPro"/>
</dbReference>
<dbReference type="PANTHER" id="PTHR10336:SF101">
    <property type="entry name" value="PHOSPHOINOSITIDE PHOSPHOLIPASE C 6"/>
    <property type="match status" value="1"/>
</dbReference>
<evidence type="ECO:0000313" key="3">
    <source>
        <dbReference type="EMBL" id="KAF6167987.1"/>
    </source>
</evidence>
<dbReference type="PROSITE" id="PS50008">
    <property type="entry name" value="PIPLC_Y_DOMAIN"/>
    <property type="match status" value="1"/>
</dbReference>
<comment type="subcellular location">
    <subcellularLocation>
        <location evidence="1">Cell membrane</location>
        <topology evidence="1">Peripheral membrane protein</topology>
    </subcellularLocation>
</comment>
<dbReference type="PANTHER" id="PTHR10336">
    <property type="entry name" value="PHOSPHOINOSITIDE-SPECIFIC PHOSPHOLIPASE C FAMILY PROTEIN"/>
    <property type="match status" value="1"/>
</dbReference>
<accession>A0A7J7NLA9</accession>
<feature type="domain" description="PI-PLC Y-box" evidence="2">
    <location>
        <begin position="154"/>
        <end position="176"/>
    </location>
</feature>
<dbReference type="Proteomes" id="UP000541444">
    <property type="component" value="Unassembled WGS sequence"/>
</dbReference>
<dbReference type="SMART" id="SM00148">
    <property type="entry name" value="PLCXc"/>
    <property type="match status" value="1"/>
</dbReference>
<evidence type="ECO:0000259" key="2">
    <source>
        <dbReference type="PROSITE" id="PS50008"/>
    </source>
</evidence>
<dbReference type="InterPro" id="IPR001711">
    <property type="entry name" value="PLipase_C_Pinositol-sp_Y"/>
</dbReference>
<dbReference type="EMBL" id="JACGCM010000711">
    <property type="protein sequence ID" value="KAF6167987.1"/>
    <property type="molecule type" value="Genomic_DNA"/>
</dbReference>
<dbReference type="InterPro" id="IPR017946">
    <property type="entry name" value="PLC-like_Pdiesterase_TIM-brl"/>
</dbReference>